<dbReference type="Gene3D" id="2.30.40.10">
    <property type="entry name" value="Urease, subunit C, domain 1"/>
    <property type="match status" value="2"/>
</dbReference>
<keyword evidence="1 3" id="KW-0378">Hydrolase</keyword>
<dbReference type="Pfam" id="PF01979">
    <property type="entry name" value="Amidohydro_1"/>
    <property type="match status" value="1"/>
</dbReference>
<dbReference type="SUPFAM" id="SSF51556">
    <property type="entry name" value="Metallo-dependent hydrolases"/>
    <property type="match status" value="1"/>
</dbReference>
<dbReference type="AlphaFoldDB" id="A0A6N8JAH6"/>
<dbReference type="Proteomes" id="UP000468388">
    <property type="component" value="Unassembled WGS sequence"/>
</dbReference>
<reference evidence="3 4" key="1">
    <citation type="submission" date="2019-12" db="EMBL/GenBank/DDBJ databases">
        <title>The draft genomic sequence of strain Chitinophaga oryziterrae JCM 16595.</title>
        <authorList>
            <person name="Zhang X."/>
        </authorList>
    </citation>
    <scope>NUCLEOTIDE SEQUENCE [LARGE SCALE GENOMIC DNA]</scope>
    <source>
        <strain evidence="3 4">JCM 16595</strain>
    </source>
</reference>
<feature type="domain" description="Amidohydrolase-related" evidence="2">
    <location>
        <begin position="200"/>
        <end position="354"/>
    </location>
</feature>
<dbReference type="InterPro" id="IPR032466">
    <property type="entry name" value="Metal_Hydrolase"/>
</dbReference>
<evidence type="ECO:0000313" key="3">
    <source>
        <dbReference type="EMBL" id="MVT42143.1"/>
    </source>
</evidence>
<dbReference type="InterPro" id="IPR011059">
    <property type="entry name" value="Metal-dep_hydrolase_composite"/>
</dbReference>
<proteinExistence type="predicted"/>
<dbReference type="PANTHER" id="PTHR43794">
    <property type="entry name" value="AMINOHYDROLASE SSNA-RELATED"/>
    <property type="match status" value="1"/>
</dbReference>
<evidence type="ECO:0000313" key="4">
    <source>
        <dbReference type="Proteomes" id="UP000468388"/>
    </source>
</evidence>
<comment type="caution">
    <text evidence="3">The sequence shown here is derived from an EMBL/GenBank/DDBJ whole genome shotgun (WGS) entry which is preliminary data.</text>
</comment>
<organism evidence="3 4">
    <name type="scientific">Chitinophaga oryziterrae</name>
    <dbReference type="NCBI Taxonomy" id="1031224"/>
    <lineage>
        <taxon>Bacteria</taxon>
        <taxon>Pseudomonadati</taxon>
        <taxon>Bacteroidota</taxon>
        <taxon>Chitinophagia</taxon>
        <taxon>Chitinophagales</taxon>
        <taxon>Chitinophagaceae</taxon>
        <taxon>Chitinophaga</taxon>
    </lineage>
</organism>
<gene>
    <name evidence="3" type="ORF">GO495_16240</name>
</gene>
<dbReference type="PANTHER" id="PTHR43794:SF11">
    <property type="entry name" value="AMIDOHYDROLASE-RELATED DOMAIN-CONTAINING PROTEIN"/>
    <property type="match status" value="1"/>
</dbReference>
<dbReference type="SUPFAM" id="SSF51338">
    <property type="entry name" value="Composite domain of metallo-dependent hydrolases"/>
    <property type="match status" value="1"/>
</dbReference>
<evidence type="ECO:0000256" key="1">
    <source>
        <dbReference type="ARBA" id="ARBA00022801"/>
    </source>
</evidence>
<dbReference type="EMBL" id="WRXO01000004">
    <property type="protein sequence ID" value="MVT42143.1"/>
    <property type="molecule type" value="Genomic_DNA"/>
</dbReference>
<protein>
    <submittedName>
        <fullName evidence="3">Amidohydrolase family protein</fullName>
    </submittedName>
</protein>
<dbReference type="InterPro" id="IPR006680">
    <property type="entry name" value="Amidohydro-rel"/>
</dbReference>
<dbReference type="GO" id="GO:0016810">
    <property type="term" value="F:hydrolase activity, acting on carbon-nitrogen (but not peptide) bonds"/>
    <property type="evidence" value="ECO:0007669"/>
    <property type="project" value="InterPro"/>
</dbReference>
<evidence type="ECO:0000259" key="2">
    <source>
        <dbReference type="Pfam" id="PF01979"/>
    </source>
</evidence>
<sequence length="409" mass="46849">MQRRKPFSGSYSEKILTLKGLHLTKQLLNRNCKKMVLHGLQLMNGDRRSIFIHGNKIEQILAPDDINPVEKNIWFEDCLAFPGLINSHDHLDYNLFPQLGNRTYKNYLEWGPDIYQQSNEIIQQVLDIPKELRTKWGVYKNLIAGVTTVIQHGERLSVPENLITIFSGCTSLHSVKLEKHWKRRLNRPFADNPFVIHAGEGTDLEACNEIDELLRWNIFRRKLIAIHGVAMNEQQAEKFEALVWCPDSNYFLLNATAKIDQLKSCTKILLGTDATVSANWNIWQHLRLAKAQNMLSDTELINAVTQKAANVWKLDKTGSVKEGYYADLIIAKGTGFFSINPEDIQLMLHKGKVVLFDASLLIQLHNIPVSDYSVIYVNDVKKYVIGDVPALIREIRRHMPAIKFPIDVD</sequence>
<keyword evidence="4" id="KW-1185">Reference proteome</keyword>
<dbReference type="InterPro" id="IPR050287">
    <property type="entry name" value="MTA/SAH_deaminase"/>
</dbReference>
<dbReference type="Gene3D" id="3.20.20.140">
    <property type="entry name" value="Metal-dependent hydrolases"/>
    <property type="match status" value="2"/>
</dbReference>
<accession>A0A6N8JAH6</accession>
<name>A0A6N8JAH6_9BACT</name>